<evidence type="ECO:0000313" key="11">
    <source>
        <dbReference type="EMBL" id="MFA1541795.1"/>
    </source>
</evidence>
<dbReference type="EMBL" id="JAXCEI010000010">
    <property type="protein sequence ID" value="MFA1541795.1"/>
    <property type="molecule type" value="Genomic_DNA"/>
</dbReference>
<reference evidence="11 12" key="1">
    <citation type="submission" date="2023-11" db="EMBL/GenBank/DDBJ databases">
        <title>Actinomadura monticuli sp. nov., isolated from volcanic ash.</title>
        <authorList>
            <person name="Lee S.D."/>
            <person name="Yang H."/>
            <person name="Kim I.S."/>
        </authorList>
    </citation>
    <scope>NUCLEOTIDE SEQUENCE [LARGE SCALE GENOMIC DNA]</scope>
    <source>
        <strain evidence="11 12">DLS-62</strain>
    </source>
</reference>
<dbReference type="Pfam" id="PF02424">
    <property type="entry name" value="ApbE"/>
    <property type="match status" value="2"/>
</dbReference>
<dbReference type="RefSeq" id="WP_371951952.1">
    <property type="nucleotide sequence ID" value="NZ_JAXCEI010000010.1"/>
</dbReference>
<accession>A0ABV4QHD6</accession>
<dbReference type="InterPro" id="IPR024932">
    <property type="entry name" value="ApbE"/>
</dbReference>
<dbReference type="Proteomes" id="UP001569963">
    <property type="component" value="Unassembled WGS sequence"/>
</dbReference>
<comment type="cofactor">
    <cofactor evidence="1">
        <name>Mg(2+)</name>
        <dbReference type="ChEBI" id="CHEBI:18420"/>
    </cofactor>
</comment>
<gene>
    <name evidence="11" type="ORF">SM611_22940</name>
</gene>
<evidence type="ECO:0000256" key="3">
    <source>
        <dbReference type="ARBA" id="ARBA00016337"/>
    </source>
</evidence>
<dbReference type="InterPro" id="IPR003374">
    <property type="entry name" value="ApbE-like_sf"/>
</dbReference>
<sequence>MPEAIRHVEHVMGTVVTFDIRTGPSPAVAKALEEAVAWLHHVDRVFSPYRPGSQLTGLAEGRLTVGECDPDVAGVLRRCAELEHLTDGAFTGRPGGRLDPSGLVKGWAVERASTILHDAGALDHCVNGGGDIQARGESRPGRPWRIGLTDPHRRDRLIAAVTGHDLAVATSGTAERGTHIVDPRTGRPAAGLAAITLVGRHLADVDALATAGLAMGGAARAWTEAYPGVEALAVASDGSAWCTTGFDDIALFLPREGMSLPGRSQGDRSPGNS</sequence>
<keyword evidence="6" id="KW-0479">Metal-binding</keyword>
<dbReference type="GO" id="GO:0016740">
    <property type="term" value="F:transferase activity"/>
    <property type="evidence" value="ECO:0007669"/>
    <property type="project" value="UniProtKB-KW"/>
</dbReference>
<evidence type="ECO:0000256" key="5">
    <source>
        <dbReference type="ARBA" id="ARBA00022679"/>
    </source>
</evidence>
<evidence type="ECO:0000256" key="10">
    <source>
        <dbReference type="ARBA" id="ARBA00048540"/>
    </source>
</evidence>
<evidence type="ECO:0000313" key="12">
    <source>
        <dbReference type="Proteomes" id="UP001569963"/>
    </source>
</evidence>
<evidence type="ECO:0000256" key="6">
    <source>
        <dbReference type="ARBA" id="ARBA00022723"/>
    </source>
</evidence>
<keyword evidence="8" id="KW-0460">Magnesium</keyword>
<evidence type="ECO:0000256" key="4">
    <source>
        <dbReference type="ARBA" id="ARBA00022630"/>
    </source>
</evidence>
<keyword evidence="12" id="KW-1185">Reference proteome</keyword>
<keyword evidence="5 11" id="KW-0808">Transferase</keyword>
<keyword evidence="4" id="KW-0285">Flavoprotein</keyword>
<proteinExistence type="predicted"/>
<dbReference type="Gene3D" id="3.10.520.10">
    <property type="entry name" value="ApbE-like domains"/>
    <property type="match status" value="2"/>
</dbReference>
<dbReference type="PANTHER" id="PTHR30040">
    <property type="entry name" value="THIAMINE BIOSYNTHESIS LIPOPROTEIN APBE"/>
    <property type="match status" value="1"/>
</dbReference>
<dbReference type="EC" id="2.7.1.180" evidence="2"/>
<keyword evidence="7" id="KW-0274">FAD</keyword>
<evidence type="ECO:0000256" key="7">
    <source>
        <dbReference type="ARBA" id="ARBA00022827"/>
    </source>
</evidence>
<protein>
    <recommendedName>
        <fullName evidence="3">FAD:protein FMN transferase</fullName>
        <ecNumber evidence="2">2.7.1.180</ecNumber>
    </recommendedName>
    <alternativeName>
        <fullName evidence="9">Flavin transferase</fullName>
    </alternativeName>
</protein>
<evidence type="ECO:0000256" key="9">
    <source>
        <dbReference type="ARBA" id="ARBA00031306"/>
    </source>
</evidence>
<organism evidence="11 12">
    <name type="scientific">Actinomadura monticuli</name>
    <dbReference type="NCBI Taxonomy" id="3097367"/>
    <lineage>
        <taxon>Bacteria</taxon>
        <taxon>Bacillati</taxon>
        <taxon>Actinomycetota</taxon>
        <taxon>Actinomycetes</taxon>
        <taxon>Streptosporangiales</taxon>
        <taxon>Thermomonosporaceae</taxon>
        <taxon>Actinomadura</taxon>
    </lineage>
</organism>
<dbReference type="PANTHER" id="PTHR30040:SF2">
    <property type="entry name" value="FAD:PROTEIN FMN TRANSFERASE"/>
    <property type="match status" value="1"/>
</dbReference>
<dbReference type="SUPFAM" id="SSF143631">
    <property type="entry name" value="ApbE-like"/>
    <property type="match status" value="1"/>
</dbReference>
<evidence type="ECO:0000256" key="1">
    <source>
        <dbReference type="ARBA" id="ARBA00001946"/>
    </source>
</evidence>
<evidence type="ECO:0000256" key="8">
    <source>
        <dbReference type="ARBA" id="ARBA00022842"/>
    </source>
</evidence>
<evidence type="ECO:0000256" key="2">
    <source>
        <dbReference type="ARBA" id="ARBA00011955"/>
    </source>
</evidence>
<comment type="catalytic activity">
    <reaction evidence="10">
        <text>L-threonyl-[protein] + FAD = FMN-L-threonyl-[protein] + AMP + H(+)</text>
        <dbReference type="Rhea" id="RHEA:36847"/>
        <dbReference type="Rhea" id="RHEA-COMP:11060"/>
        <dbReference type="Rhea" id="RHEA-COMP:11061"/>
        <dbReference type="ChEBI" id="CHEBI:15378"/>
        <dbReference type="ChEBI" id="CHEBI:30013"/>
        <dbReference type="ChEBI" id="CHEBI:57692"/>
        <dbReference type="ChEBI" id="CHEBI:74257"/>
        <dbReference type="ChEBI" id="CHEBI:456215"/>
        <dbReference type="EC" id="2.7.1.180"/>
    </reaction>
</comment>
<name>A0ABV4QHD6_9ACTN</name>
<comment type="caution">
    <text evidence="11">The sequence shown here is derived from an EMBL/GenBank/DDBJ whole genome shotgun (WGS) entry which is preliminary data.</text>
</comment>